<gene>
    <name evidence="5" type="ORF">FACUT_6871</name>
</gene>
<dbReference type="OrthoDB" id="163438at2759"/>
<accession>A0A8H4JSC0</accession>
<evidence type="ECO:0000313" key="5">
    <source>
        <dbReference type="EMBL" id="KAF4435878.1"/>
    </source>
</evidence>
<keyword evidence="1" id="KW-0175">Coiled coil</keyword>
<dbReference type="Pfam" id="PF17100">
    <property type="entry name" value="NACHT_N"/>
    <property type="match status" value="1"/>
</dbReference>
<dbReference type="InterPro" id="IPR031359">
    <property type="entry name" value="NACHT_N"/>
</dbReference>
<dbReference type="AlphaFoldDB" id="A0A8H4JSC0"/>
<dbReference type="EMBL" id="JAADJF010000164">
    <property type="protein sequence ID" value="KAF4435878.1"/>
    <property type="molecule type" value="Genomic_DNA"/>
</dbReference>
<evidence type="ECO:0000313" key="6">
    <source>
        <dbReference type="Proteomes" id="UP000536711"/>
    </source>
</evidence>
<comment type="caution">
    <text evidence="5">The sequence shown here is derived from an EMBL/GenBank/DDBJ whole genome shotgun (WGS) entry which is preliminary data.</text>
</comment>
<feature type="domain" description="NACHT-NTPase sigma" evidence="4">
    <location>
        <begin position="359"/>
        <end position="396"/>
    </location>
</feature>
<evidence type="ECO:0000256" key="1">
    <source>
        <dbReference type="SAM" id="Coils"/>
    </source>
</evidence>
<sequence length="400" mass="44950">MKRVSSLVKSVFAAKDRSSPRQSQNHGTRGLSSEPSNLYGGHTPEPTRTLDNPALLAPTPEAGLENGDFTSQALAAISDNARSLWDRSYDSLREKDKQLIKDYEKLLSKELQPELDVTSLNTSESESYIDRTDHRHRQQQLALIIRNGLKRAEEGKTTYTIFGKTFVPREQAARTAEFVKSIKILVDEAVKSSTEASLAWAGICTVLPILVNPFTAETAQQNGFIYVTARMRFYVELEHHLWPASLEAAIELRQELENDLLDLYQQILEFQIKLVIYLYKTRLAKWRDDVTNHDIWNGMVSAIKELESTFDKDLKKINDISSRLELEKLNKKAEMFFDALISKLPTSLDTTQSRPPRGLVYAGYGDQFNAFGGAMQYNNTGSGDQYAGVRIQGSTGVGGM</sequence>
<feature type="domain" description="NWD NACHT-NTPase N-terminal" evidence="3">
    <location>
        <begin position="83"/>
        <end position="313"/>
    </location>
</feature>
<keyword evidence="6" id="KW-1185">Reference proteome</keyword>
<organism evidence="5 6">
    <name type="scientific">Fusarium acutatum</name>
    <dbReference type="NCBI Taxonomy" id="78861"/>
    <lineage>
        <taxon>Eukaryota</taxon>
        <taxon>Fungi</taxon>
        <taxon>Dikarya</taxon>
        <taxon>Ascomycota</taxon>
        <taxon>Pezizomycotina</taxon>
        <taxon>Sordariomycetes</taxon>
        <taxon>Hypocreomycetidae</taxon>
        <taxon>Hypocreales</taxon>
        <taxon>Nectriaceae</taxon>
        <taxon>Fusarium</taxon>
        <taxon>Fusarium fujikuroi species complex</taxon>
    </lineage>
</organism>
<proteinExistence type="predicted"/>
<feature type="compositionally biased region" description="Polar residues" evidence="2">
    <location>
        <begin position="20"/>
        <end position="36"/>
    </location>
</feature>
<dbReference type="Pfam" id="PF17106">
    <property type="entry name" value="NACHT_sigma"/>
    <property type="match status" value="1"/>
</dbReference>
<feature type="region of interest" description="Disordered" evidence="2">
    <location>
        <begin position="1"/>
        <end position="66"/>
    </location>
</feature>
<evidence type="ECO:0000259" key="3">
    <source>
        <dbReference type="Pfam" id="PF17100"/>
    </source>
</evidence>
<feature type="coiled-coil region" evidence="1">
    <location>
        <begin position="246"/>
        <end position="273"/>
    </location>
</feature>
<name>A0A8H4JSC0_9HYPO</name>
<dbReference type="InterPro" id="IPR031353">
    <property type="entry name" value="NACHT_sigma"/>
</dbReference>
<evidence type="ECO:0000256" key="2">
    <source>
        <dbReference type="SAM" id="MobiDB-lite"/>
    </source>
</evidence>
<dbReference type="Proteomes" id="UP000536711">
    <property type="component" value="Unassembled WGS sequence"/>
</dbReference>
<reference evidence="5 6" key="1">
    <citation type="submission" date="2020-01" db="EMBL/GenBank/DDBJ databases">
        <title>Identification and distribution of gene clusters putatively required for synthesis of sphingolipid metabolism inhibitors in phylogenetically diverse species of the filamentous fungus Fusarium.</title>
        <authorList>
            <person name="Kim H.-S."/>
            <person name="Busman M."/>
            <person name="Brown D.W."/>
            <person name="Divon H."/>
            <person name="Uhlig S."/>
            <person name="Proctor R.H."/>
        </authorList>
    </citation>
    <scope>NUCLEOTIDE SEQUENCE [LARGE SCALE GENOMIC DNA]</scope>
    <source>
        <strain evidence="5 6">NRRL 13308</strain>
    </source>
</reference>
<protein>
    <submittedName>
        <fullName evidence="5">Vegetative incompatibility het-e-1</fullName>
    </submittedName>
</protein>
<evidence type="ECO:0000259" key="4">
    <source>
        <dbReference type="Pfam" id="PF17106"/>
    </source>
</evidence>